<gene>
    <name evidence="4" type="ORF">K432DRAFT_365300</name>
</gene>
<dbReference type="GO" id="GO:0005737">
    <property type="term" value="C:cytoplasm"/>
    <property type="evidence" value="ECO:0007669"/>
    <property type="project" value="TreeGrafter"/>
</dbReference>
<evidence type="ECO:0000313" key="4">
    <source>
        <dbReference type="EMBL" id="OCK73067.1"/>
    </source>
</evidence>
<evidence type="ECO:0000256" key="1">
    <source>
        <dbReference type="ARBA" id="ARBA00006484"/>
    </source>
</evidence>
<dbReference type="OrthoDB" id="5371740at2759"/>
<dbReference type="InterPro" id="IPR036291">
    <property type="entry name" value="NAD(P)-bd_dom_sf"/>
</dbReference>
<dbReference type="PRINTS" id="PR00081">
    <property type="entry name" value="GDHRDH"/>
</dbReference>
<dbReference type="PANTHER" id="PTHR44229:SF4">
    <property type="entry name" value="15-HYDROXYPROSTAGLANDIN DEHYDROGENASE [NAD(+)]"/>
    <property type="match status" value="1"/>
</dbReference>
<dbReference type="InterPro" id="IPR020904">
    <property type="entry name" value="Sc_DH/Rdtase_CS"/>
</dbReference>
<dbReference type="EMBL" id="KV746004">
    <property type="protein sequence ID" value="OCK73067.1"/>
    <property type="molecule type" value="Genomic_DNA"/>
</dbReference>
<dbReference type="AlphaFoldDB" id="A0A8E2J8C9"/>
<dbReference type="SUPFAM" id="SSF51735">
    <property type="entry name" value="NAD(P)-binding Rossmann-fold domains"/>
    <property type="match status" value="1"/>
</dbReference>
<dbReference type="Pfam" id="PF00106">
    <property type="entry name" value="adh_short"/>
    <property type="match status" value="1"/>
</dbReference>
<organism evidence="4 5">
    <name type="scientific">Lepidopterella palustris CBS 459.81</name>
    <dbReference type="NCBI Taxonomy" id="1314670"/>
    <lineage>
        <taxon>Eukaryota</taxon>
        <taxon>Fungi</taxon>
        <taxon>Dikarya</taxon>
        <taxon>Ascomycota</taxon>
        <taxon>Pezizomycotina</taxon>
        <taxon>Dothideomycetes</taxon>
        <taxon>Pleosporomycetidae</taxon>
        <taxon>Mytilinidiales</taxon>
        <taxon>Argynnaceae</taxon>
        <taxon>Lepidopterella</taxon>
    </lineage>
</organism>
<reference evidence="4 5" key="1">
    <citation type="journal article" date="2016" name="Nat. Commun.">
        <title>Ectomycorrhizal ecology is imprinted in the genome of the dominant symbiotic fungus Cenococcum geophilum.</title>
        <authorList>
            <consortium name="DOE Joint Genome Institute"/>
            <person name="Peter M."/>
            <person name="Kohler A."/>
            <person name="Ohm R.A."/>
            <person name="Kuo A."/>
            <person name="Krutzmann J."/>
            <person name="Morin E."/>
            <person name="Arend M."/>
            <person name="Barry K.W."/>
            <person name="Binder M."/>
            <person name="Choi C."/>
            <person name="Clum A."/>
            <person name="Copeland A."/>
            <person name="Grisel N."/>
            <person name="Haridas S."/>
            <person name="Kipfer T."/>
            <person name="LaButti K."/>
            <person name="Lindquist E."/>
            <person name="Lipzen A."/>
            <person name="Maire R."/>
            <person name="Meier B."/>
            <person name="Mihaltcheva S."/>
            <person name="Molinier V."/>
            <person name="Murat C."/>
            <person name="Poggeler S."/>
            <person name="Quandt C.A."/>
            <person name="Sperisen C."/>
            <person name="Tritt A."/>
            <person name="Tisserant E."/>
            <person name="Crous P.W."/>
            <person name="Henrissat B."/>
            <person name="Nehls U."/>
            <person name="Egli S."/>
            <person name="Spatafora J.W."/>
            <person name="Grigoriev I.V."/>
            <person name="Martin F.M."/>
        </authorList>
    </citation>
    <scope>NUCLEOTIDE SEQUENCE [LARGE SCALE GENOMIC DNA]</scope>
    <source>
        <strain evidence="4 5">CBS 459.81</strain>
    </source>
</reference>
<keyword evidence="2" id="KW-0521">NADP</keyword>
<evidence type="ECO:0000256" key="2">
    <source>
        <dbReference type="ARBA" id="ARBA00022857"/>
    </source>
</evidence>
<keyword evidence="5" id="KW-1185">Reference proteome</keyword>
<proteinExistence type="inferred from homology"/>
<dbReference type="Proteomes" id="UP000250266">
    <property type="component" value="Unassembled WGS sequence"/>
</dbReference>
<dbReference type="Gene3D" id="3.40.50.720">
    <property type="entry name" value="NAD(P)-binding Rossmann-like Domain"/>
    <property type="match status" value="1"/>
</dbReference>
<dbReference type="InterPro" id="IPR002347">
    <property type="entry name" value="SDR_fam"/>
</dbReference>
<dbReference type="PANTHER" id="PTHR44229">
    <property type="entry name" value="15-HYDROXYPROSTAGLANDIN DEHYDROGENASE [NAD(+)]"/>
    <property type="match status" value="1"/>
</dbReference>
<name>A0A8E2J8C9_9PEZI</name>
<accession>A0A8E2J8C9</accession>
<evidence type="ECO:0000256" key="3">
    <source>
        <dbReference type="ARBA" id="ARBA00023002"/>
    </source>
</evidence>
<dbReference type="GO" id="GO:0016616">
    <property type="term" value="F:oxidoreductase activity, acting on the CH-OH group of donors, NAD or NADP as acceptor"/>
    <property type="evidence" value="ECO:0007669"/>
    <property type="project" value="TreeGrafter"/>
</dbReference>
<evidence type="ECO:0000313" key="5">
    <source>
        <dbReference type="Proteomes" id="UP000250266"/>
    </source>
</evidence>
<sequence length="322" mass="34622">MATDRIQEQEARLRGTAKVDFANRLDLDLLGSKTVVVTGGASGIGLGIATALAKRGASVAIMDLTEDAGLKVQKDLSAKGQTVKFFRTDVTSWDSQLAAFKEVLVWSGNNLDIVVLSAGVRSHNIRDLVCNQDPTIDPIRPPSTTLDVNLLGVYYTTHLALTYFTRLASQSSVERKWKPQLLFICSLAGYAEQSLSADYCASKYGVRGVWKAIRSQGALFGGCQANLLAPTFSNTRGRSDRERAHLIDEVRLAEVEDVVAGALRCICDDAVEARAVCCVQGAPGSPGSNNFDLCDNTEDYNSGKALLEAIRAGVLGKFGRKS</sequence>
<keyword evidence="3" id="KW-0560">Oxidoreductase</keyword>
<comment type="similarity">
    <text evidence="1">Belongs to the short-chain dehydrogenases/reductases (SDR) family.</text>
</comment>
<protein>
    <submittedName>
        <fullName evidence="4">NAD(P)-binding protein</fullName>
    </submittedName>
</protein>
<dbReference type="PROSITE" id="PS00061">
    <property type="entry name" value="ADH_SHORT"/>
    <property type="match status" value="1"/>
</dbReference>